<protein>
    <submittedName>
        <fullName evidence="10">FtsQ-type POTRA domain-containing protein</fullName>
    </submittedName>
</protein>
<evidence type="ECO:0000256" key="6">
    <source>
        <dbReference type="ARBA" id="ARBA00023136"/>
    </source>
</evidence>
<evidence type="ECO:0000256" key="5">
    <source>
        <dbReference type="ARBA" id="ARBA00022989"/>
    </source>
</evidence>
<dbReference type="InterPro" id="IPR026579">
    <property type="entry name" value="FtsQ"/>
</dbReference>
<sequence>ARTGARLVLARRKGRAEGEAPAAVITGLAARMAERAAADRRLLLRRGAWTLLVLAVLAGLAWVLLFSPLLALDAERIKVDGVADPVDPATVVAVVEDEVGTPLLRVDTAEVAGRIAEIPTVREAQVSRSWPDGLAITVVPRVPVAAAAATDGGWVLVDADGVQVATAAEVPEGLPEVTVPLTSSEETAPALDAVLTVLGVLPEELLGQVAQAGATTPEQVMLTLDDGATVRWGSAEESELKAEVLAVLREEPAGVYDVSVPRTPTTSA</sequence>
<keyword evidence="4 8" id="KW-0812">Transmembrane</keyword>
<dbReference type="Gene3D" id="3.10.20.310">
    <property type="entry name" value="membrane protein fhac"/>
    <property type="match status" value="1"/>
</dbReference>
<dbReference type="Pfam" id="PF03799">
    <property type="entry name" value="FtsQ_DivIB_C"/>
    <property type="match status" value="1"/>
</dbReference>
<evidence type="ECO:0000256" key="2">
    <source>
        <dbReference type="ARBA" id="ARBA00022475"/>
    </source>
</evidence>
<dbReference type="Pfam" id="PF08478">
    <property type="entry name" value="POTRA_1"/>
    <property type="match status" value="1"/>
</dbReference>
<feature type="non-terminal residue" evidence="10">
    <location>
        <position position="1"/>
    </location>
</feature>
<evidence type="ECO:0000256" key="8">
    <source>
        <dbReference type="SAM" id="Phobius"/>
    </source>
</evidence>
<organism evidence="10 11">
    <name type="scientific">Georgenia subflava</name>
    <dbReference type="NCBI Taxonomy" id="1622177"/>
    <lineage>
        <taxon>Bacteria</taxon>
        <taxon>Bacillati</taxon>
        <taxon>Actinomycetota</taxon>
        <taxon>Actinomycetes</taxon>
        <taxon>Micrococcales</taxon>
        <taxon>Bogoriellaceae</taxon>
        <taxon>Georgenia</taxon>
    </lineage>
</organism>
<dbReference type="InterPro" id="IPR005548">
    <property type="entry name" value="Cell_div_FtsQ/DivIB_C"/>
</dbReference>
<feature type="transmembrane region" description="Helical" evidence="8">
    <location>
        <begin position="49"/>
        <end position="70"/>
    </location>
</feature>
<dbReference type="GO" id="GO:0090529">
    <property type="term" value="P:cell septum assembly"/>
    <property type="evidence" value="ECO:0007669"/>
    <property type="project" value="InterPro"/>
</dbReference>
<keyword evidence="7" id="KW-0131">Cell cycle</keyword>
<comment type="caution">
    <text evidence="10">The sequence shown here is derived from an EMBL/GenBank/DDBJ whole genome shotgun (WGS) entry which is preliminary data.</text>
</comment>
<keyword evidence="11" id="KW-1185">Reference proteome</keyword>
<dbReference type="InterPro" id="IPR050487">
    <property type="entry name" value="FtsQ_DivIB"/>
</dbReference>
<keyword evidence="6 8" id="KW-0472">Membrane</keyword>
<reference evidence="10 11" key="1">
    <citation type="submission" date="2019-10" db="EMBL/GenBank/DDBJ databases">
        <title>Georgenia wutianyii sp. nov. and Georgenia yuyongxinii sp. nov. isolated from plateau pika (Ochotona curzoniae) in the Qinghai-Tibet plateau of China.</title>
        <authorList>
            <person name="Tian Z."/>
        </authorList>
    </citation>
    <scope>NUCLEOTIDE SEQUENCE [LARGE SCALE GENOMIC DNA]</scope>
    <source>
        <strain evidence="10 11">JCM 19765</strain>
    </source>
</reference>
<dbReference type="HAMAP" id="MF_00911">
    <property type="entry name" value="FtsQ_subfam"/>
    <property type="match status" value="1"/>
</dbReference>
<dbReference type="AlphaFoldDB" id="A0A6N7EM99"/>
<dbReference type="EMBL" id="WHPC01000187">
    <property type="protein sequence ID" value="MPV39180.1"/>
    <property type="molecule type" value="Genomic_DNA"/>
</dbReference>
<feature type="domain" description="POTRA" evidence="9">
    <location>
        <begin position="72"/>
        <end position="141"/>
    </location>
</feature>
<dbReference type="RefSeq" id="WP_152816640.1">
    <property type="nucleotide sequence ID" value="NZ_WHPC01000187.1"/>
</dbReference>
<dbReference type="Proteomes" id="UP000437709">
    <property type="component" value="Unassembled WGS sequence"/>
</dbReference>
<dbReference type="InterPro" id="IPR034746">
    <property type="entry name" value="POTRA"/>
</dbReference>
<comment type="subcellular location">
    <subcellularLocation>
        <location evidence="1">Membrane</location>
    </subcellularLocation>
</comment>
<dbReference type="PANTHER" id="PTHR37820">
    <property type="entry name" value="CELL DIVISION PROTEIN DIVIB"/>
    <property type="match status" value="1"/>
</dbReference>
<accession>A0A6N7EM99</accession>
<evidence type="ECO:0000259" key="9">
    <source>
        <dbReference type="PROSITE" id="PS51779"/>
    </source>
</evidence>
<dbReference type="OrthoDB" id="4793367at2"/>
<dbReference type="PROSITE" id="PS51779">
    <property type="entry name" value="POTRA"/>
    <property type="match status" value="1"/>
</dbReference>
<name>A0A6N7EM99_9MICO</name>
<proteinExistence type="inferred from homology"/>
<keyword evidence="2" id="KW-1003">Cell membrane</keyword>
<gene>
    <name evidence="10" type="ORF">GB881_19450</name>
</gene>
<keyword evidence="5 8" id="KW-1133">Transmembrane helix</keyword>
<dbReference type="PANTHER" id="PTHR37820:SF1">
    <property type="entry name" value="CELL DIVISION PROTEIN FTSQ"/>
    <property type="match status" value="1"/>
</dbReference>
<keyword evidence="3" id="KW-0132">Cell division</keyword>
<evidence type="ECO:0000313" key="10">
    <source>
        <dbReference type="EMBL" id="MPV39180.1"/>
    </source>
</evidence>
<evidence type="ECO:0000256" key="1">
    <source>
        <dbReference type="ARBA" id="ARBA00004370"/>
    </source>
</evidence>
<evidence type="ECO:0000256" key="4">
    <source>
        <dbReference type="ARBA" id="ARBA00022692"/>
    </source>
</evidence>
<evidence type="ECO:0000313" key="11">
    <source>
        <dbReference type="Proteomes" id="UP000437709"/>
    </source>
</evidence>
<evidence type="ECO:0000256" key="3">
    <source>
        <dbReference type="ARBA" id="ARBA00022618"/>
    </source>
</evidence>
<dbReference type="GO" id="GO:0005886">
    <property type="term" value="C:plasma membrane"/>
    <property type="evidence" value="ECO:0007669"/>
    <property type="project" value="TreeGrafter"/>
</dbReference>
<evidence type="ECO:0000256" key="7">
    <source>
        <dbReference type="ARBA" id="ARBA00023306"/>
    </source>
</evidence>
<dbReference type="InterPro" id="IPR013685">
    <property type="entry name" value="POTRA_FtsQ_type"/>
</dbReference>